<evidence type="ECO:0000256" key="4">
    <source>
        <dbReference type="ARBA" id="ARBA00022618"/>
    </source>
</evidence>
<dbReference type="EMBL" id="JBFSEQ010000002">
    <property type="protein sequence ID" value="KAL2790713.1"/>
    <property type="molecule type" value="Genomic_DNA"/>
</dbReference>
<keyword evidence="13" id="KW-1185">Reference proteome</keyword>
<keyword evidence="8 11" id="KW-0137">Centromere</keyword>
<dbReference type="GO" id="GO:0007094">
    <property type="term" value="P:mitotic spindle assembly checkpoint signaling"/>
    <property type="evidence" value="ECO:0007669"/>
    <property type="project" value="UniProtKB-UniRule"/>
</dbReference>
<dbReference type="Pfam" id="PF09817">
    <property type="entry name" value="Zwilch"/>
    <property type="match status" value="1"/>
</dbReference>
<accession>A0ABD2EWL7</accession>
<evidence type="ECO:0000313" key="13">
    <source>
        <dbReference type="Proteomes" id="UP001610411"/>
    </source>
</evidence>
<evidence type="ECO:0000256" key="11">
    <source>
        <dbReference type="RuleBase" id="RU369076"/>
    </source>
</evidence>
<gene>
    <name evidence="12" type="ORF">WCI35_005850</name>
</gene>
<keyword evidence="5 11" id="KW-0498">Mitosis</keyword>
<dbReference type="GO" id="GO:1990423">
    <property type="term" value="C:RZZ complex"/>
    <property type="evidence" value="ECO:0007669"/>
    <property type="project" value="UniProtKB-UniRule"/>
</dbReference>
<evidence type="ECO:0000256" key="9">
    <source>
        <dbReference type="ARBA" id="ARBA00054094"/>
    </source>
</evidence>
<evidence type="ECO:0000256" key="10">
    <source>
        <dbReference type="ARBA" id="ARBA00063486"/>
    </source>
</evidence>
<keyword evidence="7 11" id="KW-0131">Cell cycle</keyword>
<evidence type="ECO:0000256" key="1">
    <source>
        <dbReference type="ARBA" id="ARBA00004629"/>
    </source>
</evidence>
<name>A0ABD2EWL7_DAUMA</name>
<dbReference type="GO" id="GO:0034501">
    <property type="term" value="P:protein localization to kinetochore"/>
    <property type="evidence" value="ECO:0007669"/>
    <property type="project" value="UniProtKB-UniRule"/>
</dbReference>
<evidence type="ECO:0000256" key="3">
    <source>
        <dbReference type="ARBA" id="ARBA00022454"/>
    </source>
</evidence>
<evidence type="ECO:0000256" key="8">
    <source>
        <dbReference type="ARBA" id="ARBA00023328"/>
    </source>
</evidence>
<dbReference type="Gene3D" id="1.20.58.730">
    <property type="match status" value="1"/>
</dbReference>
<dbReference type="Gene3D" id="1.10.287.1880">
    <property type="match status" value="1"/>
</dbReference>
<evidence type="ECO:0000256" key="2">
    <source>
        <dbReference type="ARBA" id="ARBA00009062"/>
    </source>
</evidence>
<keyword evidence="6 11" id="KW-0995">Kinetochore</keyword>
<dbReference type="AlphaFoldDB" id="A0ABD2EWL7"/>
<dbReference type="PANTHER" id="PTHR15995:SF1">
    <property type="entry name" value="PROTEIN ZWILCH HOMOLOG"/>
    <property type="match status" value="1"/>
</dbReference>
<dbReference type="Gene3D" id="2.20.25.230">
    <property type="match status" value="1"/>
</dbReference>
<dbReference type="Proteomes" id="UP001610411">
    <property type="component" value="Unassembled WGS sequence"/>
</dbReference>
<dbReference type="FunFam" id="2.20.25.230:FF:000001">
    <property type="entry name" value="protein zwilch homolog isoform X1"/>
    <property type="match status" value="1"/>
</dbReference>
<proteinExistence type="inferred from homology"/>
<evidence type="ECO:0000256" key="5">
    <source>
        <dbReference type="ARBA" id="ARBA00022776"/>
    </source>
</evidence>
<dbReference type="FunFam" id="1.10.287.1880:FF:000001">
    <property type="entry name" value="Protein zwilch homolog"/>
    <property type="match status" value="1"/>
</dbReference>
<dbReference type="FunFam" id="1.20.58.730:FF:000001">
    <property type="entry name" value="Protein zwilch homolog"/>
    <property type="match status" value="1"/>
</dbReference>
<comment type="caution">
    <text evidence="12">The sequence shown here is derived from an EMBL/GenBank/DDBJ whole genome shotgun (WGS) entry which is preliminary data.</text>
</comment>
<dbReference type="Gene3D" id="6.20.270.10">
    <property type="match status" value="1"/>
</dbReference>
<keyword evidence="3 11" id="KW-0158">Chromosome</keyword>
<evidence type="ECO:0000256" key="6">
    <source>
        <dbReference type="ARBA" id="ARBA00022838"/>
    </source>
</evidence>
<comment type="subcellular location">
    <subcellularLocation>
        <location evidence="1 11">Chromosome</location>
        <location evidence="1 11">Centromere</location>
        <location evidence="1 11">Kinetochore</location>
    </subcellularLocation>
</comment>
<protein>
    <recommendedName>
        <fullName evidence="11">Protein zwilch</fullName>
    </recommendedName>
</protein>
<dbReference type="GO" id="GO:0051301">
    <property type="term" value="P:cell division"/>
    <property type="evidence" value="ECO:0007669"/>
    <property type="project" value="UniProtKB-UniRule"/>
</dbReference>
<dbReference type="Gene3D" id="6.10.140.520">
    <property type="match status" value="1"/>
</dbReference>
<organism evidence="12 13">
    <name type="scientific">Daubentonia madagascariensis</name>
    <name type="common">Aye-aye</name>
    <name type="synonym">Sciurus madagascariensis</name>
    <dbReference type="NCBI Taxonomy" id="31869"/>
    <lineage>
        <taxon>Eukaryota</taxon>
        <taxon>Metazoa</taxon>
        <taxon>Chordata</taxon>
        <taxon>Craniata</taxon>
        <taxon>Vertebrata</taxon>
        <taxon>Euteleostomi</taxon>
        <taxon>Mammalia</taxon>
        <taxon>Eutheria</taxon>
        <taxon>Euarchontoglires</taxon>
        <taxon>Primates</taxon>
        <taxon>Strepsirrhini</taxon>
        <taxon>Chiromyiformes</taxon>
        <taxon>Daubentoniidae</taxon>
        <taxon>Daubentonia</taxon>
    </lineage>
</organism>
<reference evidence="12 13" key="1">
    <citation type="journal article" date="2024" name="G3 (Bethesda)">
        <title>A hybrid genome assembly of the endangered aye-aye (Daubentonia madagascariensis).</title>
        <authorList>
            <person name="Versoza C.J."/>
            <person name="Pfeifer S.P."/>
        </authorList>
    </citation>
    <scope>NUCLEOTIDE SEQUENCE [LARGE SCALE GENOMIC DNA]</scope>
    <source>
        <strain evidence="12">6821</strain>
    </source>
</reference>
<dbReference type="InterPro" id="IPR018630">
    <property type="entry name" value="Zwilch"/>
</dbReference>
<evidence type="ECO:0000256" key="7">
    <source>
        <dbReference type="ARBA" id="ARBA00023306"/>
    </source>
</evidence>
<evidence type="ECO:0000313" key="12">
    <source>
        <dbReference type="EMBL" id="KAL2790713.1"/>
    </source>
</evidence>
<comment type="similarity">
    <text evidence="2 11">Belongs to the ZWILCH family.</text>
</comment>
<comment type="function">
    <text evidence="9 11">Essential component of the mitotic checkpoint, which prevents cells from prematurely exiting mitosis. Required for the assembly of the dynein-dynactin and MAD1-MAD2 complexes onto kinetochores. Its function related to the spindle assembly machinery is proposed to depend on its association in the mitotic RZZ complex.</text>
</comment>
<comment type="subunit">
    <text evidence="10">Component of the RZZ complex composed of KNTC1/ROD, ZW10 and ZWILCH; in the complex interacts directly with KNTC1/ROD.</text>
</comment>
<dbReference type="PANTHER" id="PTHR15995">
    <property type="entry name" value="PROTEIN ZWILCH HOMOLOG"/>
    <property type="match status" value="1"/>
</dbReference>
<keyword evidence="4 11" id="KW-0132">Cell division</keyword>
<sequence length="557" mass="63551">MWERVNREAEEFYSRLLQEFNEEKKGIHKDPFIYEPLEKEETSHVEELRSEETAISDFSTGENIAPLALPVGRARQLIGLYTMAHNPNMIHLKINLPVTALPPLWVRCDSLDPENTCWLGAELITTNDSITGIVLYVVSCTADKNYSVNLEKLKNSHKKRHHLSTVTSRGFAQYELFKSAALDDTVAASQTMITLDISWSPVDEILQIPPLSSTTNLNIKVESGDPRGPLNHLHRELKFLLVLADGLRTGITEWLEPLEAKSAVELVQEFLNDLNKLDGFGDSTKKETETVKHDAAAVDRSVKRLFKVRSDLDFAEQLWCKMSSSVISYQDLVKCFTLIIQSLQRGDIQPWLHSGSNSLLSNLIHQSYHGTMDTVSLSGTIPVQMLLEIGLDKLKKDYISFFIGQELASLNHLEYFTSPSVDIQEQVYRVQKLHHILEILVSCMPFIKSQHELLFSLTQICIKYYKQNPLDEQHIFQLPVRPTAIKSLYQSEKPQKWRVEINSGQKKVKTVWQLSDSSPVDHLNFHKPDFSELTLNGSLEERMSFTNMVTCSQVHFK</sequence>